<organism evidence="1 2">
    <name type="scientific">Anopheles dirus</name>
    <dbReference type="NCBI Taxonomy" id="7168"/>
    <lineage>
        <taxon>Eukaryota</taxon>
        <taxon>Metazoa</taxon>
        <taxon>Ecdysozoa</taxon>
        <taxon>Arthropoda</taxon>
        <taxon>Hexapoda</taxon>
        <taxon>Insecta</taxon>
        <taxon>Pterygota</taxon>
        <taxon>Neoptera</taxon>
        <taxon>Endopterygota</taxon>
        <taxon>Diptera</taxon>
        <taxon>Nematocera</taxon>
        <taxon>Culicoidea</taxon>
        <taxon>Culicidae</taxon>
        <taxon>Anophelinae</taxon>
        <taxon>Anopheles</taxon>
    </lineage>
</organism>
<name>A0A182NWZ7_9DIPT</name>
<reference evidence="2" key="1">
    <citation type="submission" date="2013-03" db="EMBL/GenBank/DDBJ databases">
        <title>The Genome Sequence of Anopheles dirus WRAIR2.</title>
        <authorList>
            <consortium name="The Broad Institute Genomics Platform"/>
            <person name="Neafsey D.E."/>
            <person name="Walton C."/>
            <person name="Walker B."/>
            <person name="Young S.K."/>
            <person name="Zeng Q."/>
            <person name="Gargeya S."/>
            <person name="Fitzgerald M."/>
            <person name="Haas B."/>
            <person name="Abouelleil A."/>
            <person name="Allen A.W."/>
            <person name="Alvarado L."/>
            <person name="Arachchi H.M."/>
            <person name="Berlin A.M."/>
            <person name="Chapman S.B."/>
            <person name="Gainer-Dewar J."/>
            <person name="Goldberg J."/>
            <person name="Griggs A."/>
            <person name="Gujja S."/>
            <person name="Hansen M."/>
            <person name="Howarth C."/>
            <person name="Imamovic A."/>
            <person name="Ireland A."/>
            <person name="Larimer J."/>
            <person name="McCowan C."/>
            <person name="Murphy C."/>
            <person name="Pearson M."/>
            <person name="Poon T.W."/>
            <person name="Priest M."/>
            <person name="Roberts A."/>
            <person name="Saif S."/>
            <person name="Shea T."/>
            <person name="Sisk P."/>
            <person name="Sykes S."/>
            <person name="Wortman J."/>
            <person name="Nusbaum C."/>
            <person name="Birren B."/>
        </authorList>
    </citation>
    <scope>NUCLEOTIDE SEQUENCE [LARGE SCALE GENOMIC DNA]</scope>
    <source>
        <strain evidence="2">WRAIR2</strain>
    </source>
</reference>
<dbReference type="AlphaFoldDB" id="A0A182NWZ7"/>
<protein>
    <submittedName>
        <fullName evidence="1">Uncharacterized protein</fullName>
    </submittedName>
</protein>
<evidence type="ECO:0000313" key="1">
    <source>
        <dbReference type="EnsemblMetazoa" id="ADIR014396-PD"/>
    </source>
</evidence>
<sequence length="41" mass="4627">MPSPFCNVSDSALTARSNFCSRLREQQIQQNSVQSPCVKIR</sequence>
<reference evidence="1" key="2">
    <citation type="submission" date="2020-05" db="UniProtKB">
        <authorList>
            <consortium name="EnsemblMetazoa"/>
        </authorList>
    </citation>
    <scope>IDENTIFICATION</scope>
    <source>
        <strain evidence="1">WRAIR2</strain>
    </source>
</reference>
<proteinExistence type="predicted"/>
<accession>A0A182NWZ7</accession>
<evidence type="ECO:0000313" key="2">
    <source>
        <dbReference type="Proteomes" id="UP000075884"/>
    </source>
</evidence>
<dbReference type="EnsemblMetazoa" id="ADIR014396-RD">
    <property type="protein sequence ID" value="ADIR014396-PD"/>
    <property type="gene ID" value="ADIR014396"/>
</dbReference>
<keyword evidence="2" id="KW-1185">Reference proteome</keyword>
<dbReference type="VEuPathDB" id="VectorBase:ADIR014396"/>
<dbReference type="Proteomes" id="UP000075884">
    <property type="component" value="Unassembled WGS sequence"/>
</dbReference>